<comment type="caution">
    <text evidence="1">The sequence shown here is derived from an EMBL/GenBank/DDBJ whole genome shotgun (WGS) entry which is preliminary data.</text>
</comment>
<dbReference type="SUPFAM" id="SSF102198">
    <property type="entry name" value="Putative cyclase"/>
    <property type="match status" value="1"/>
</dbReference>
<evidence type="ECO:0000313" key="2">
    <source>
        <dbReference type="Proteomes" id="UP000074294"/>
    </source>
</evidence>
<dbReference type="AlphaFoldDB" id="A0A147JXQ0"/>
<organism evidence="1 2">
    <name type="scientific">Hadarchaeum yellowstonense</name>
    <dbReference type="NCBI Taxonomy" id="1776334"/>
    <lineage>
        <taxon>Archaea</taxon>
        <taxon>Methanobacteriati</taxon>
        <taxon>Candidatus Hadarchaeota</taxon>
        <taxon>Candidatus Hadarchaeia</taxon>
        <taxon>Candidatus Hadarchaeales</taxon>
        <taxon>Candidatus Hadarchaeaceae</taxon>
        <taxon>Candidatus Hadarchaeum</taxon>
    </lineage>
</organism>
<dbReference type="InterPro" id="IPR037175">
    <property type="entry name" value="KFase_sf"/>
</dbReference>
<dbReference type="STRING" id="1776334.APZ16_02485"/>
<dbReference type="GO" id="GO:0004061">
    <property type="term" value="F:arylformamidase activity"/>
    <property type="evidence" value="ECO:0007669"/>
    <property type="project" value="InterPro"/>
</dbReference>
<reference evidence="1 2" key="1">
    <citation type="journal article" date="2016" name="Nat. Microbiol.">
        <title>Genomic inference of the metabolism of cosmopolitan subsurface Archaea, Hadesarchaea.</title>
        <authorList>
            <person name="Baker B.J."/>
            <person name="Saw J.H."/>
            <person name="Lind A.E."/>
            <person name="Lazar C.S."/>
            <person name="Hinrichs K.-U."/>
            <person name="Teske A.P."/>
            <person name="Ettema T.J."/>
        </authorList>
    </citation>
    <scope>NUCLEOTIDE SEQUENCE [LARGE SCALE GENOMIC DNA]</scope>
</reference>
<dbReference type="Proteomes" id="UP000074294">
    <property type="component" value="Unassembled WGS sequence"/>
</dbReference>
<protein>
    <submittedName>
        <fullName evidence="1">Cyclase</fullName>
    </submittedName>
</protein>
<dbReference type="Pfam" id="PF04199">
    <property type="entry name" value="Cyclase"/>
    <property type="match status" value="1"/>
</dbReference>
<dbReference type="PANTHER" id="PTHR31118:SF32">
    <property type="entry name" value="KYNURENINE FORMAMIDASE"/>
    <property type="match status" value="1"/>
</dbReference>
<sequence length="254" mass="28620">MKKMKVIDLTQPWGMNTPPWPGGKAPTIRYVNMISTDGYSQQEITFTTHIGTHLDGPLHFDPKGRDLASLPMDKLVGEGVVVDVSEVGPYGIYTPKHVTSKVDVKKGDILIIHTGFHKYYANAEEPDEIAYFYKHPGPHREFRDWVAEMKFKWIGVDCGSADHPMNTGLQKLNPIVAKEAEKKLGKPLSEIFPPEMDHMMHHTLFKQPYEIIHVENIGGDIDKVLNKRLIIGCFPLKTIGGESTPCRVVAFLFE</sequence>
<proteinExistence type="predicted"/>
<evidence type="ECO:0000313" key="1">
    <source>
        <dbReference type="EMBL" id="KUO41385.1"/>
    </source>
</evidence>
<name>A0A147JXQ0_HADYE</name>
<dbReference type="GO" id="GO:0019441">
    <property type="term" value="P:L-tryptophan catabolic process to kynurenine"/>
    <property type="evidence" value="ECO:0007669"/>
    <property type="project" value="InterPro"/>
</dbReference>
<gene>
    <name evidence="1" type="ORF">APZ16_02485</name>
</gene>
<dbReference type="PANTHER" id="PTHR31118">
    <property type="entry name" value="CYCLASE-LIKE PROTEIN 2"/>
    <property type="match status" value="1"/>
</dbReference>
<accession>A0A147JXQ0</accession>
<dbReference type="Gene3D" id="3.50.30.50">
    <property type="entry name" value="Putative cyclase"/>
    <property type="match status" value="1"/>
</dbReference>
<dbReference type="InterPro" id="IPR007325">
    <property type="entry name" value="KFase/CYL"/>
</dbReference>
<dbReference type="EMBL" id="LQMQ01000022">
    <property type="protein sequence ID" value="KUO41385.1"/>
    <property type="molecule type" value="Genomic_DNA"/>
</dbReference>